<comment type="caution">
    <text evidence="2">The sequence shown here is derived from an EMBL/GenBank/DDBJ whole genome shotgun (WGS) entry which is preliminary data.</text>
</comment>
<proteinExistence type="predicted"/>
<reference evidence="2" key="1">
    <citation type="journal article" date="2022" name="bioRxiv">
        <title>Sequencing and chromosome-scale assembly of the giantPleurodeles waltlgenome.</title>
        <authorList>
            <person name="Brown T."/>
            <person name="Elewa A."/>
            <person name="Iarovenko S."/>
            <person name="Subramanian E."/>
            <person name="Araus A.J."/>
            <person name="Petzold A."/>
            <person name="Susuki M."/>
            <person name="Suzuki K.-i.T."/>
            <person name="Hayashi T."/>
            <person name="Toyoda A."/>
            <person name="Oliveira C."/>
            <person name="Osipova E."/>
            <person name="Leigh N.D."/>
            <person name="Simon A."/>
            <person name="Yun M.H."/>
        </authorList>
    </citation>
    <scope>NUCLEOTIDE SEQUENCE</scope>
    <source>
        <strain evidence="2">20211129_DDA</strain>
        <tissue evidence="2">Liver</tissue>
    </source>
</reference>
<name>A0AAV7PVH5_PLEWA</name>
<evidence type="ECO:0000313" key="2">
    <source>
        <dbReference type="EMBL" id="KAJ1129650.1"/>
    </source>
</evidence>
<accession>A0AAV7PVH5</accession>
<dbReference type="Proteomes" id="UP001066276">
    <property type="component" value="Chromosome 7"/>
</dbReference>
<evidence type="ECO:0000313" key="3">
    <source>
        <dbReference type="Proteomes" id="UP001066276"/>
    </source>
</evidence>
<organism evidence="2 3">
    <name type="scientific">Pleurodeles waltl</name>
    <name type="common">Iberian ribbed newt</name>
    <dbReference type="NCBI Taxonomy" id="8319"/>
    <lineage>
        <taxon>Eukaryota</taxon>
        <taxon>Metazoa</taxon>
        <taxon>Chordata</taxon>
        <taxon>Craniata</taxon>
        <taxon>Vertebrata</taxon>
        <taxon>Euteleostomi</taxon>
        <taxon>Amphibia</taxon>
        <taxon>Batrachia</taxon>
        <taxon>Caudata</taxon>
        <taxon>Salamandroidea</taxon>
        <taxon>Salamandridae</taxon>
        <taxon>Pleurodelinae</taxon>
        <taxon>Pleurodeles</taxon>
    </lineage>
</organism>
<dbReference type="EMBL" id="JANPWB010000011">
    <property type="protein sequence ID" value="KAJ1129650.1"/>
    <property type="molecule type" value="Genomic_DNA"/>
</dbReference>
<evidence type="ECO:0000256" key="1">
    <source>
        <dbReference type="SAM" id="MobiDB-lite"/>
    </source>
</evidence>
<gene>
    <name evidence="2" type="ORF">NDU88_008016</name>
</gene>
<protein>
    <submittedName>
        <fullName evidence="2">Uncharacterized protein</fullName>
    </submittedName>
</protein>
<dbReference type="AlphaFoldDB" id="A0AAV7PVH5"/>
<keyword evidence="3" id="KW-1185">Reference proteome</keyword>
<sequence length="113" mass="11706">MLGLVGPGAADCRGPRLQNGGRVTVTARRANGGSDGAFALDPPQRRYWGRPLHHIELPPDCSGGSTGEAHLADLQKSEGAGPGRAASCRGVLEGPMQSADETSDGLAYRVQQN</sequence>
<feature type="region of interest" description="Disordered" evidence="1">
    <location>
        <begin position="58"/>
        <end position="113"/>
    </location>
</feature>